<sequence length="835" mass="94541">MTSPAPITAEPHSDVVPLDLAAWTSWLQEQVDPLWRPGEWSQQAWFFDGDVDNPRTSASKCATTSCWTVMPSRNLLCRHCLDAHRISPLSREEFVATYQRPRRIRTKWGSEREPCALEGPSGRCERPAYSGKICRTHYSRWRRRPDPETTVEEWLAVTTAEPLEARPTCIVRGCFNQRVVAGLCGTHVQRWDRDKRAGATRDPEQWARQAATRLLTHQFTLRDLEEPVRWELLYALQQRDARGGIIEPMATRHLTRRLEGVPSLLTVDVASFIEGIYQHHNLAALIRETVRSLRRASLSFRGLTPTDADTWDLGWMNLRSPALGGRRSRPGQVDASAIRQPWLREVIKTWATTVSLDSGKFKQVFAACVVASDALHARPGGGQDYTKLRFADMQAVFTAMSRIRRTTDDELASRNHRQQSFGYFMEIVDFGRKTDMLTGMPGSFDRDKTLVLPPEETSEDAAGRAVPEPVIAQLDAHLALMGAGFPYGEMEPADVELMMQTAYLVLRDTGRRPVEVASLRLKCLETRGDEDTLIWDNVKKRRFGRKLPITRETAAVIRTWQARRRELEVASRSQKYLFPSITGRSGIAHMGSNLANAMRDWVAAIPVLLSDELDEHGNRLPFDRSLIFLYAFRHAYAQRYADAGVPVDVLKELMDHRSIVTTMSYYQVSLKRKREAITTMRQHTIDRSGRPAPFTSTTDYEAQSVAVPFGNCREPSNVKAGGKACAIRFQCAGCGFYRPDPSYLPAIEEHVNDLRADRETAKAMDADDFVVRNLTDQITAFTTVADTMRNRLSKLPTDEREEIEEASAVLRKVRATRDHKLLPLTVIRKDASDAC</sequence>
<dbReference type="Pfam" id="PF00589">
    <property type="entry name" value="Phage_integrase"/>
    <property type="match status" value="1"/>
</dbReference>
<keyword evidence="4" id="KW-1185">Reference proteome</keyword>
<dbReference type="EMBL" id="CP117522">
    <property type="protein sequence ID" value="WNE95528.1"/>
    <property type="molecule type" value="Genomic_DNA"/>
</dbReference>
<protein>
    <submittedName>
        <fullName evidence="3">Tyrosine-type recombinase/integrase</fullName>
    </submittedName>
</protein>
<dbReference type="InterPro" id="IPR013762">
    <property type="entry name" value="Integrase-like_cat_sf"/>
</dbReference>
<dbReference type="InterPro" id="IPR002104">
    <property type="entry name" value="Integrase_catalytic"/>
</dbReference>
<dbReference type="RefSeq" id="WP_311034866.1">
    <property type="nucleotide sequence ID" value="NZ_CP117522.1"/>
</dbReference>
<gene>
    <name evidence="3" type="ORF">PS467_09320</name>
</gene>
<dbReference type="Gene3D" id="1.10.443.10">
    <property type="entry name" value="Intergrase catalytic core"/>
    <property type="match status" value="1"/>
</dbReference>
<evidence type="ECO:0000313" key="3">
    <source>
        <dbReference type="EMBL" id="WNE95528.1"/>
    </source>
</evidence>
<accession>A0ABY9USQ3</accession>
<organism evidence="3 4">
    <name type="scientific">Streptomyces luomodiensis</name>
    <dbReference type="NCBI Taxonomy" id="3026192"/>
    <lineage>
        <taxon>Bacteria</taxon>
        <taxon>Bacillati</taxon>
        <taxon>Actinomycetota</taxon>
        <taxon>Actinomycetes</taxon>
        <taxon>Kitasatosporales</taxon>
        <taxon>Streptomycetaceae</taxon>
        <taxon>Streptomyces</taxon>
    </lineage>
</organism>
<evidence type="ECO:0000256" key="1">
    <source>
        <dbReference type="ARBA" id="ARBA00023172"/>
    </source>
</evidence>
<name>A0ABY9USQ3_9ACTN</name>
<dbReference type="Proteomes" id="UP001305606">
    <property type="component" value="Chromosome"/>
</dbReference>
<reference evidence="3 4" key="1">
    <citation type="submission" date="2023-02" db="EMBL/GenBank/DDBJ databases">
        <title>Streptomyces sp. SCA4-21 with antifungal activity against Fusarium oxysporum f. sp. cubense, Streptomyces sp. SCA2-17 with antifungal activity against Fusarium oxysporum f. sp. cubense.</title>
        <authorList>
            <person name="Qi D."/>
        </authorList>
    </citation>
    <scope>NUCLEOTIDE SEQUENCE [LARGE SCALE GENOMIC DNA]</scope>
    <source>
        <strain evidence="3 4">SCA4-21</strain>
    </source>
</reference>
<proteinExistence type="predicted"/>
<feature type="domain" description="Tyr recombinase" evidence="2">
    <location>
        <begin position="467"/>
        <end position="678"/>
    </location>
</feature>
<keyword evidence="1" id="KW-0233">DNA recombination</keyword>
<evidence type="ECO:0000313" key="4">
    <source>
        <dbReference type="Proteomes" id="UP001305606"/>
    </source>
</evidence>
<dbReference type="PROSITE" id="PS51898">
    <property type="entry name" value="TYR_RECOMBINASE"/>
    <property type="match status" value="1"/>
</dbReference>
<dbReference type="SUPFAM" id="SSF56349">
    <property type="entry name" value="DNA breaking-rejoining enzymes"/>
    <property type="match status" value="1"/>
</dbReference>
<evidence type="ECO:0000259" key="2">
    <source>
        <dbReference type="PROSITE" id="PS51898"/>
    </source>
</evidence>
<dbReference type="InterPro" id="IPR011010">
    <property type="entry name" value="DNA_brk_join_enz"/>
</dbReference>